<name>A0A5B7GI45_PORTR</name>
<dbReference type="Proteomes" id="UP000324222">
    <property type="component" value="Unassembled WGS sequence"/>
</dbReference>
<keyword evidence="2" id="KW-1185">Reference proteome</keyword>
<comment type="caution">
    <text evidence="1">The sequence shown here is derived from an EMBL/GenBank/DDBJ whole genome shotgun (WGS) entry which is preliminary data.</text>
</comment>
<dbReference type="EMBL" id="VSRR010014620">
    <property type="protein sequence ID" value="MPC57239.1"/>
    <property type="molecule type" value="Genomic_DNA"/>
</dbReference>
<dbReference type="AlphaFoldDB" id="A0A5B7GI45"/>
<evidence type="ECO:0000313" key="2">
    <source>
        <dbReference type="Proteomes" id="UP000324222"/>
    </source>
</evidence>
<reference evidence="1 2" key="1">
    <citation type="submission" date="2019-05" db="EMBL/GenBank/DDBJ databases">
        <title>Another draft genome of Portunus trituberculatus and its Hox gene families provides insights of decapod evolution.</title>
        <authorList>
            <person name="Jeong J.-H."/>
            <person name="Song I."/>
            <person name="Kim S."/>
            <person name="Choi T."/>
            <person name="Kim D."/>
            <person name="Ryu S."/>
            <person name="Kim W."/>
        </authorList>
    </citation>
    <scope>NUCLEOTIDE SEQUENCE [LARGE SCALE GENOMIC DNA]</scope>
    <source>
        <tissue evidence="1">Muscle</tissue>
    </source>
</reference>
<gene>
    <name evidence="1" type="ORF">E2C01_051217</name>
</gene>
<accession>A0A5B7GI45</accession>
<proteinExistence type="predicted"/>
<organism evidence="1 2">
    <name type="scientific">Portunus trituberculatus</name>
    <name type="common">Swimming crab</name>
    <name type="synonym">Neptunus trituberculatus</name>
    <dbReference type="NCBI Taxonomy" id="210409"/>
    <lineage>
        <taxon>Eukaryota</taxon>
        <taxon>Metazoa</taxon>
        <taxon>Ecdysozoa</taxon>
        <taxon>Arthropoda</taxon>
        <taxon>Crustacea</taxon>
        <taxon>Multicrustacea</taxon>
        <taxon>Malacostraca</taxon>
        <taxon>Eumalacostraca</taxon>
        <taxon>Eucarida</taxon>
        <taxon>Decapoda</taxon>
        <taxon>Pleocyemata</taxon>
        <taxon>Brachyura</taxon>
        <taxon>Eubrachyura</taxon>
        <taxon>Portunoidea</taxon>
        <taxon>Portunidae</taxon>
        <taxon>Portuninae</taxon>
        <taxon>Portunus</taxon>
    </lineage>
</organism>
<protein>
    <submittedName>
        <fullName evidence="1">Uncharacterized protein</fullName>
    </submittedName>
</protein>
<sequence length="117" mass="13786">MVDSDMRGSERLEDSKPGWKRLKNLFAGMMVRMDKMASEMKQEISESKQETSAVVVRMDKMAQEMSAVVGRMNLMREEMRAAVGEARQFTLEYSKRLRQDLTEEFKEELVAVRQQWW</sequence>
<evidence type="ECO:0000313" key="1">
    <source>
        <dbReference type="EMBL" id="MPC57239.1"/>
    </source>
</evidence>